<feature type="transmembrane region" description="Helical" evidence="1">
    <location>
        <begin position="31"/>
        <end position="48"/>
    </location>
</feature>
<feature type="transmembrane region" description="Helical" evidence="1">
    <location>
        <begin position="7"/>
        <end position="25"/>
    </location>
</feature>
<protein>
    <submittedName>
        <fullName evidence="2">Uncharacterized protein</fullName>
    </submittedName>
</protein>
<proteinExistence type="predicted"/>
<dbReference type="STRING" id="1798373.A2154_04940"/>
<evidence type="ECO:0000256" key="1">
    <source>
        <dbReference type="SAM" id="Phobius"/>
    </source>
</evidence>
<accession>A0A1F5ZDM6</accession>
<keyword evidence="1" id="KW-0472">Membrane</keyword>
<sequence length="192" mass="22806">MKIKRTKYAYWIYSAYVCSLVLSILTKEQWYLLYLQPFLTIMMLLILARKNVHFVFKLSILSFVLFHNIFTYINILNKSKSMTSYNDFSKNILSVLIKNNTQKHNIFINAVPDPSPYLYNSGFSYIYSSQPLPVSEKAYIKFLEKMDYIVLNQHAAGFINAKYLLTYIKLHTKEVLMMPEKTNYYTYIFQIK</sequence>
<feature type="transmembrane region" description="Helical" evidence="1">
    <location>
        <begin position="55"/>
        <end position="75"/>
    </location>
</feature>
<gene>
    <name evidence="2" type="ORF">A2154_04940</name>
</gene>
<evidence type="ECO:0000313" key="2">
    <source>
        <dbReference type="EMBL" id="OGG10237.1"/>
    </source>
</evidence>
<keyword evidence="1" id="KW-1133">Transmembrane helix</keyword>
<dbReference type="Proteomes" id="UP000176854">
    <property type="component" value="Unassembled WGS sequence"/>
</dbReference>
<keyword evidence="1" id="KW-0812">Transmembrane</keyword>
<evidence type="ECO:0000313" key="3">
    <source>
        <dbReference type="Proteomes" id="UP000176854"/>
    </source>
</evidence>
<name>A0A1F5ZDM6_9BACT</name>
<dbReference type="AlphaFoldDB" id="A0A1F5ZDM6"/>
<dbReference type="EMBL" id="MFJC01000003">
    <property type="protein sequence ID" value="OGG10237.1"/>
    <property type="molecule type" value="Genomic_DNA"/>
</dbReference>
<comment type="caution">
    <text evidence="2">The sequence shown here is derived from an EMBL/GenBank/DDBJ whole genome shotgun (WGS) entry which is preliminary data.</text>
</comment>
<organism evidence="2 3">
    <name type="scientific">Candidatus Gottesmanbacteria bacterium RBG_16_43_7</name>
    <dbReference type="NCBI Taxonomy" id="1798373"/>
    <lineage>
        <taxon>Bacteria</taxon>
        <taxon>Candidatus Gottesmaniibacteriota</taxon>
    </lineage>
</organism>
<reference evidence="2 3" key="1">
    <citation type="journal article" date="2016" name="Nat. Commun.">
        <title>Thousands of microbial genomes shed light on interconnected biogeochemical processes in an aquifer system.</title>
        <authorList>
            <person name="Anantharaman K."/>
            <person name="Brown C.T."/>
            <person name="Hug L.A."/>
            <person name="Sharon I."/>
            <person name="Castelle C.J."/>
            <person name="Probst A.J."/>
            <person name="Thomas B.C."/>
            <person name="Singh A."/>
            <person name="Wilkins M.J."/>
            <person name="Karaoz U."/>
            <person name="Brodie E.L."/>
            <person name="Williams K.H."/>
            <person name="Hubbard S.S."/>
            <person name="Banfield J.F."/>
        </authorList>
    </citation>
    <scope>NUCLEOTIDE SEQUENCE [LARGE SCALE GENOMIC DNA]</scope>
</reference>